<feature type="compositionally biased region" description="Low complexity" evidence="1">
    <location>
        <begin position="82"/>
        <end position="97"/>
    </location>
</feature>
<dbReference type="AlphaFoldDB" id="F4H265"/>
<dbReference type="RefSeq" id="WP_013771388.1">
    <property type="nucleotide sequence ID" value="NC_015514.1"/>
</dbReference>
<dbReference type="EMBL" id="CP002666">
    <property type="protein sequence ID" value="AEE46362.1"/>
    <property type="molecule type" value="Genomic_DNA"/>
</dbReference>
<organism evidence="2 3">
    <name type="scientific">Cellulomonas fimi (strain ATCC 484 / DSM 20113 / JCM 1341 / CCUG 24087 / LMG 16345 / NBRC 15513 / NCIMB 8980 / NCTC 7547 / NRS-133)</name>
    <dbReference type="NCBI Taxonomy" id="590998"/>
    <lineage>
        <taxon>Bacteria</taxon>
        <taxon>Bacillati</taxon>
        <taxon>Actinomycetota</taxon>
        <taxon>Actinomycetes</taxon>
        <taxon>Micrococcales</taxon>
        <taxon>Cellulomonadaceae</taxon>
        <taxon>Cellulomonas</taxon>
    </lineage>
</organism>
<evidence type="ECO:0000256" key="1">
    <source>
        <dbReference type="SAM" id="MobiDB-lite"/>
    </source>
</evidence>
<dbReference type="KEGG" id="cfi:Celf_2234"/>
<keyword evidence="3" id="KW-1185">Reference proteome</keyword>
<proteinExistence type="predicted"/>
<sequence length="97" mass="9811">MNITHLTALAAGVSGHPAAGLVAFQAASGTAFEPESHRVTLRARLVERVRARRAAAAATPAPSATVVPLPVTVTNRATRDNTAAPATRPASAGAGHR</sequence>
<accession>F4H265</accession>
<evidence type="ECO:0000313" key="3">
    <source>
        <dbReference type="Proteomes" id="UP000008460"/>
    </source>
</evidence>
<feature type="region of interest" description="Disordered" evidence="1">
    <location>
        <begin position="75"/>
        <end position="97"/>
    </location>
</feature>
<dbReference type="Proteomes" id="UP000008460">
    <property type="component" value="Chromosome"/>
</dbReference>
<name>F4H265_CELFA</name>
<evidence type="ECO:0000313" key="2">
    <source>
        <dbReference type="EMBL" id="AEE46362.1"/>
    </source>
</evidence>
<protein>
    <submittedName>
        <fullName evidence="2">Uncharacterized protein</fullName>
    </submittedName>
</protein>
<dbReference type="HOGENOM" id="CLU_2341636_0_0_11"/>
<dbReference type="STRING" id="590998.Celf_2234"/>
<reference evidence="2 3" key="1">
    <citation type="submission" date="2011-04" db="EMBL/GenBank/DDBJ databases">
        <title>Complete sequence of Cellulomonas fimi ATCC 484.</title>
        <authorList>
            <consortium name="US DOE Joint Genome Institute"/>
            <person name="Lucas S."/>
            <person name="Han J."/>
            <person name="Lapidus A."/>
            <person name="Cheng J.-F."/>
            <person name="Goodwin L."/>
            <person name="Pitluck S."/>
            <person name="Peters L."/>
            <person name="Chertkov O."/>
            <person name="Detter J.C."/>
            <person name="Han C."/>
            <person name="Tapia R."/>
            <person name="Land M."/>
            <person name="Hauser L."/>
            <person name="Kyrpides N."/>
            <person name="Ivanova N."/>
            <person name="Ovchinnikova G."/>
            <person name="Pagani I."/>
            <person name="Mead D."/>
            <person name="Brumm P."/>
            <person name="Woyke T."/>
        </authorList>
    </citation>
    <scope>NUCLEOTIDE SEQUENCE [LARGE SCALE GENOMIC DNA]</scope>
    <source>
        <strain evidence="3">ATCC 484 / DSM 20113 / JCM 1341 / NBRC 15513 / NCIMB 8980 / NCTC 7547</strain>
    </source>
</reference>
<gene>
    <name evidence="2" type="ordered locus">Celf_2234</name>
</gene>